<dbReference type="Proteomes" id="UP001295423">
    <property type="component" value="Unassembled WGS sequence"/>
</dbReference>
<feature type="region of interest" description="Disordered" evidence="1">
    <location>
        <begin position="169"/>
        <end position="198"/>
    </location>
</feature>
<gene>
    <name evidence="3" type="ORF">CYCCA115_LOCUS6492</name>
</gene>
<feature type="domain" description="DUF6824" evidence="2">
    <location>
        <begin position="76"/>
        <end position="161"/>
    </location>
</feature>
<evidence type="ECO:0000313" key="3">
    <source>
        <dbReference type="EMBL" id="CAJ1939229.1"/>
    </source>
</evidence>
<organism evidence="3 4">
    <name type="scientific">Cylindrotheca closterium</name>
    <dbReference type="NCBI Taxonomy" id="2856"/>
    <lineage>
        <taxon>Eukaryota</taxon>
        <taxon>Sar</taxon>
        <taxon>Stramenopiles</taxon>
        <taxon>Ochrophyta</taxon>
        <taxon>Bacillariophyta</taxon>
        <taxon>Bacillariophyceae</taxon>
        <taxon>Bacillariophycidae</taxon>
        <taxon>Bacillariales</taxon>
        <taxon>Bacillariaceae</taxon>
        <taxon>Cylindrotheca</taxon>
    </lineage>
</organism>
<proteinExistence type="predicted"/>
<dbReference type="AlphaFoldDB" id="A0AAD2CWG9"/>
<dbReference type="EMBL" id="CAKOGP040000779">
    <property type="protein sequence ID" value="CAJ1939229.1"/>
    <property type="molecule type" value="Genomic_DNA"/>
</dbReference>
<accession>A0AAD2CWG9</accession>
<keyword evidence="4" id="KW-1185">Reference proteome</keyword>
<protein>
    <recommendedName>
        <fullName evidence="2">DUF6824 domain-containing protein</fullName>
    </recommendedName>
</protein>
<reference evidence="3" key="1">
    <citation type="submission" date="2023-08" db="EMBL/GenBank/DDBJ databases">
        <authorList>
            <person name="Audoor S."/>
            <person name="Bilcke G."/>
        </authorList>
    </citation>
    <scope>NUCLEOTIDE SEQUENCE</scope>
</reference>
<feature type="compositionally biased region" description="Basic residues" evidence="1">
    <location>
        <begin position="174"/>
        <end position="190"/>
    </location>
</feature>
<sequence>MSTISFLFPNMNLMALEPSMFAHSPDVAADHMYSSLLNMACAPQSPAIPAGVSNKGYQCTDELLLPEDFQPCAYSVICGRGRKSTDAVGNRRLAVIASLFAQRYSEATKKDEKTHIVSEILEIMRSASPNPQHAFVRHSKGSWFRVENLHAREKIGTVLRDTLHSQYRSSTKSKLAKRKQRKDRTKKQTKKKEEVLPEPSLSLFSLDNEVHGDLDDIFA</sequence>
<name>A0AAD2CWG9_9STRA</name>
<evidence type="ECO:0000313" key="4">
    <source>
        <dbReference type="Proteomes" id="UP001295423"/>
    </source>
</evidence>
<dbReference type="Pfam" id="PF20710">
    <property type="entry name" value="DUF6824"/>
    <property type="match status" value="1"/>
</dbReference>
<dbReference type="InterPro" id="IPR049227">
    <property type="entry name" value="DUF6824"/>
</dbReference>
<evidence type="ECO:0000256" key="1">
    <source>
        <dbReference type="SAM" id="MobiDB-lite"/>
    </source>
</evidence>
<evidence type="ECO:0000259" key="2">
    <source>
        <dbReference type="Pfam" id="PF20710"/>
    </source>
</evidence>
<comment type="caution">
    <text evidence="3">The sequence shown here is derived from an EMBL/GenBank/DDBJ whole genome shotgun (WGS) entry which is preliminary data.</text>
</comment>